<sequence>MKPIFNYFEKTLILLSILSLLLLLAIQYINYTDNDIILTYMNNKDSKFFPIANSAESFDKGIIILKNMTPNYNNIEVLVNGEYIGDFVKNDELKVGVYNNDLIEIDGTKYNNQLKIKVVGISNNIIIPKLDTVITTSQSIEILSNVKLK</sequence>
<dbReference type="AlphaFoldDB" id="M1Z4J5"/>
<reference evidence="1 2" key="1">
    <citation type="submission" date="2016-11" db="EMBL/GenBank/DDBJ databases">
        <authorList>
            <person name="Manzoor S."/>
        </authorList>
    </citation>
    <scope>NUCLEOTIDE SEQUENCE [LARGE SCALE GENOMIC DNA]</scope>
    <source>
        <strain evidence="1">Clostridium ultunense strain Esp</strain>
    </source>
</reference>
<name>M1Z4J5_9FIRM</name>
<dbReference type="OrthoDB" id="1707256at2"/>
<keyword evidence="2" id="KW-1185">Reference proteome</keyword>
<dbReference type="RefSeq" id="WP_005582200.1">
    <property type="nucleotide sequence ID" value="NZ_LT669839.1"/>
</dbReference>
<proteinExistence type="predicted"/>
<organism evidence="1 2">
    <name type="scientific">[Clostridium] ultunense Esp</name>
    <dbReference type="NCBI Taxonomy" id="1288971"/>
    <lineage>
        <taxon>Bacteria</taxon>
        <taxon>Bacillati</taxon>
        <taxon>Bacillota</taxon>
        <taxon>Tissierellia</taxon>
        <taxon>Tissierellales</taxon>
        <taxon>Tepidimicrobiaceae</taxon>
        <taxon>Schnuerera</taxon>
    </lineage>
</organism>
<accession>M1Z4J5</accession>
<evidence type="ECO:0000313" key="2">
    <source>
        <dbReference type="Proteomes" id="UP000245423"/>
    </source>
</evidence>
<gene>
    <name evidence="1" type="ORF">CUESP1_1752</name>
</gene>
<evidence type="ECO:0000313" key="1">
    <source>
        <dbReference type="EMBL" id="SHD77115.1"/>
    </source>
</evidence>
<dbReference type="HOGENOM" id="CLU_1746487_0_0_9"/>
<dbReference type="Proteomes" id="UP000245423">
    <property type="component" value="Chromosome 1"/>
</dbReference>
<protein>
    <submittedName>
        <fullName evidence="1">Uncharacterized protein</fullName>
    </submittedName>
</protein>
<dbReference type="EMBL" id="LT669839">
    <property type="protein sequence ID" value="SHD77115.1"/>
    <property type="molecule type" value="Genomic_DNA"/>
</dbReference>